<evidence type="ECO:0000256" key="11">
    <source>
        <dbReference type="RuleBase" id="RU003357"/>
    </source>
</evidence>
<dbReference type="Pfam" id="PF00593">
    <property type="entry name" value="TonB_dep_Rec_b-barrel"/>
    <property type="match status" value="1"/>
</dbReference>
<evidence type="ECO:0000256" key="2">
    <source>
        <dbReference type="ARBA" id="ARBA00009810"/>
    </source>
</evidence>
<dbReference type="InterPro" id="IPR039426">
    <property type="entry name" value="TonB-dep_rcpt-like"/>
</dbReference>
<evidence type="ECO:0000259" key="12">
    <source>
        <dbReference type="Pfam" id="PF00593"/>
    </source>
</evidence>
<evidence type="ECO:0000313" key="14">
    <source>
        <dbReference type="EMBL" id="QTD57709.1"/>
    </source>
</evidence>
<comment type="similarity">
    <text evidence="2 10 11">Belongs to the TonB-dependent receptor family.</text>
</comment>
<dbReference type="InterPro" id="IPR036942">
    <property type="entry name" value="Beta-barrel_TonB_sf"/>
</dbReference>
<dbReference type="PANTHER" id="PTHR32552:SF90">
    <property type="entry name" value="METAL-PSEUDOPALINE RECEPTOR CNTO"/>
    <property type="match status" value="1"/>
</dbReference>
<evidence type="ECO:0000256" key="4">
    <source>
        <dbReference type="ARBA" id="ARBA00022452"/>
    </source>
</evidence>
<evidence type="ECO:0000256" key="5">
    <source>
        <dbReference type="ARBA" id="ARBA00022692"/>
    </source>
</evidence>
<evidence type="ECO:0000256" key="8">
    <source>
        <dbReference type="ARBA" id="ARBA00023170"/>
    </source>
</evidence>
<keyword evidence="7 10" id="KW-0472">Membrane</keyword>
<keyword evidence="9 10" id="KW-0998">Cell outer membrane</keyword>
<dbReference type="InterPro" id="IPR012910">
    <property type="entry name" value="Plug_dom"/>
</dbReference>
<evidence type="ECO:0000313" key="15">
    <source>
        <dbReference type="Proteomes" id="UP000663923"/>
    </source>
</evidence>
<dbReference type="EMBL" id="CP071794">
    <property type="protein sequence ID" value="QTD57709.1"/>
    <property type="molecule type" value="Genomic_DNA"/>
</dbReference>
<evidence type="ECO:0000256" key="3">
    <source>
        <dbReference type="ARBA" id="ARBA00022448"/>
    </source>
</evidence>
<keyword evidence="4 10" id="KW-1134">Transmembrane beta strand</keyword>
<name>A0ABX7T7W9_9SPHN</name>
<accession>A0ABX7T7W9</accession>
<keyword evidence="8 14" id="KW-0675">Receptor</keyword>
<keyword evidence="5 10" id="KW-0812">Transmembrane</keyword>
<protein>
    <submittedName>
        <fullName evidence="14">TonB-dependent siderophore receptor</fullName>
    </submittedName>
</protein>
<keyword evidence="3 10" id="KW-0813">Transport</keyword>
<feature type="domain" description="TonB-dependent receptor plug" evidence="13">
    <location>
        <begin position="49"/>
        <end position="151"/>
    </location>
</feature>
<proteinExistence type="inferred from homology"/>
<dbReference type="InterPro" id="IPR000531">
    <property type="entry name" value="Beta-barrel_TonB"/>
</dbReference>
<dbReference type="Pfam" id="PF07715">
    <property type="entry name" value="Plug"/>
    <property type="match status" value="1"/>
</dbReference>
<comment type="subcellular location">
    <subcellularLocation>
        <location evidence="1 10">Cell outer membrane</location>
        <topology evidence="1 10">Multi-pass membrane protein</topology>
    </subcellularLocation>
</comment>
<keyword evidence="15" id="KW-1185">Reference proteome</keyword>
<sequence>MIGGASLCIANTAVAQSGNNETASMSAEDDSGIVVIGLRQAYRGDFDRLEIPQADQIIDQELLQEAGVVDLSGALDLSASVARQNNFGGLWNSFSVRGFSGDINLPSGFLVNGFNAGRGFGGPRDLAGIEAVEVLKGPRSALYGRGEPGGTVNLVTKRPGFETVGEVEFQAGSFDFYRGDVDLQTTIGDNVGVRLVGFYEDAGSFRKTVDTERYGFYPSITAKLGENTVATYELEYTEQKIPFDRGVIFSEEFGFSPRRTFTGEPGDGPIETEVFGHQFEVQHDFSDNWSLLAGLGYRETSLTGNASENNFDGRQLYLIDGQTITRFFRFRDFDSEYFVARAELAGEFNTGSLRHRLQFGMDYDRFDNNLFILRFRPPFFAAGTDPSTLDPATYLFLDANNPVYGQFPQPVPGPNTDREERLKGFGIYFQDQIDITDRLQIRIGGRFDDFEQDLTNLRATPATTTTSKDKRFSPQVGAVYRADDGLSIYASYGEGFRQQTGSDFQGNQFDPNITKSAEFGLKADLGAYFNGVQGNVTLTAFQVDQSNILVNDDRPEAVDAGFFSFPAGKARSRGIEFDANASFDSGLSIWLSYAYTDAEFTNSNPDADFGAIIEEGDQLINSPEHQISLLVSQSFTVAQAPVQLGGGLLHVGERNGWTGFDFTLPDYTTVRLFGEVELVEGFSLRLDVDNVFNETFYTNSFADVWVQPGAPTTARVSARFKF</sequence>
<dbReference type="NCBIfam" id="TIGR01783">
    <property type="entry name" value="TonB-siderophor"/>
    <property type="match status" value="1"/>
</dbReference>
<gene>
    <name evidence="14" type="ORF">J4G78_04715</name>
</gene>
<dbReference type="PANTHER" id="PTHR32552">
    <property type="entry name" value="FERRICHROME IRON RECEPTOR-RELATED"/>
    <property type="match status" value="1"/>
</dbReference>
<evidence type="ECO:0000256" key="9">
    <source>
        <dbReference type="ARBA" id="ARBA00023237"/>
    </source>
</evidence>
<dbReference type="Gene3D" id="2.170.130.10">
    <property type="entry name" value="TonB-dependent receptor, plug domain"/>
    <property type="match status" value="1"/>
</dbReference>
<evidence type="ECO:0000256" key="7">
    <source>
        <dbReference type="ARBA" id="ARBA00023136"/>
    </source>
</evidence>
<dbReference type="InterPro" id="IPR010105">
    <property type="entry name" value="TonB_sidphr_rcpt"/>
</dbReference>
<feature type="domain" description="TonB-dependent receptor-like beta-barrel" evidence="12">
    <location>
        <begin position="219"/>
        <end position="691"/>
    </location>
</feature>
<dbReference type="Gene3D" id="2.40.170.20">
    <property type="entry name" value="TonB-dependent receptor, beta-barrel domain"/>
    <property type="match status" value="1"/>
</dbReference>
<reference evidence="14 15" key="1">
    <citation type="submission" date="2021-03" db="EMBL/GenBank/DDBJ databases">
        <title>Complete genome of Parasphingorhabdus_sp.JHSY0214.</title>
        <authorList>
            <person name="Yoo J.H."/>
            <person name="Bae J.W."/>
        </authorList>
    </citation>
    <scope>NUCLEOTIDE SEQUENCE [LARGE SCALE GENOMIC DNA]</scope>
    <source>
        <strain evidence="14 15">JHSY0214</strain>
    </source>
</reference>
<dbReference type="SUPFAM" id="SSF56935">
    <property type="entry name" value="Porins"/>
    <property type="match status" value="1"/>
</dbReference>
<dbReference type="CDD" id="cd01347">
    <property type="entry name" value="ligand_gated_channel"/>
    <property type="match status" value="1"/>
</dbReference>
<dbReference type="InterPro" id="IPR037066">
    <property type="entry name" value="Plug_dom_sf"/>
</dbReference>
<organism evidence="14 15">
    <name type="scientific">Parasphingorhabdus cellanae</name>
    <dbReference type="NCBI Taxonomy" id="2806553"/>
    <lineage>
        <taxon>Bacteria</taxon>
        <taxon>Pseudomonadati</taxon>
        <taxon>Pseudomonadota</taxon>
        <taxon>Alphaproteobacteria</taxon>
        <taxon>Sphingomonadales</taxon>
        <taxon>Sphingomonadaceae</taxon>
        <taxon>Parasphingorhabdus</taxon>
    </lineage>
</organism>
<evidence type="ECO:0000256" key="10">
    <source>
        <dbReference type="PROSITE-ProRule" id="PRU01360"/>
    </source>
</evidence>
<evidence type="ECO:0000259" key="13">
    <source>
        <dbReference type="Pfam" id="PF07715"/>
    </source>
</evidence>
<evidence type="ECO:0000256" key="1">
    <source>
        <dbReference type="ARBA" id="ARBA00004571"/>
    </source>
</evidence>
<dbReference type="PROSITE" id="PS52016">
    <property type="entry name" value="TONB_DEPENDENT_REC_3"/>
    <property type="match status" value="1"/>
</dbReference>
<dbReference type="Proteomes" id="UP000663923">
    <property type="component" value="Chromosome"/>
</dbReference>
<keyword evidence="6 11" id="KW-0798">TonB box</keyword>
<evidence type="ECO:0000256" key="6">
    <source>
        <dbReference type="ARBA" id="ARBA00023077"/>
    </source>
</evidence>